<organism evidence="8 9">
    <name type="scientific">Pedobacter frigiditerrae</name>
    <dbReference type="NCBI Taxonomy" id="2530452"/>
    <lineage>
        <taxon>Bacteria</taxon>
        <taxon>Pseudomonadati</taxon>
        <taxon>Bacteroidota</taxon>
        <taxon>Sphingobacteriia</taxon>
        <taxon>Sphingobacteriales</taxon>
        <taxon>Sphingobacteriaceae</taxon>
        <taxon>Pedobacter</taxon>
    </lineage>
</organism>
<keyword evidence="6" id="KW-0812">Transmembrane</keyword>
<dbReference type="SUPFAM" id="SSF55874">
    <property type="entry name" value="ATPase domain of HSP90 chaperone/DNA topoisomerase II/histidine kinase"/>
    <property type="match status" value="1"/>
</dbReference>
<dbReference type="PANTHER" id="PTHR43547">
    <property type="entry name" value="TWO-COMPONENT HISTIDINE KINASE"/>
    <property type="match status" value="1"/>
</dbReference>
<dbReference type="OrthoDB" id="921707at2"/>
<reference evidence="8 9" key="1">
    <citation type="submission" date="2019-02" db="EMBL/GenBank/DDBJ databases">
        <title>Pedobacter sp. RP-1-13 sp. nov., isolated from Arctic soil.</title>
        <authorList>
            <person name="Dahal R.H."/>
        </authorList>
    </citation>
    <scope>NUCLEOTIDE SEQUENCE [LARGE SCALE GENOMIC DNA]</scope>
    <source>
        <strain evidence="8 9">RP-1-13</strain>
    </source>
</reference>
<evidence type="ECO:0000256" key="1">
    <source>
        <dbReference type="ARBA" id="ARBA00000085"/>
    </source>
</evidence>
<evidence type="ECO:0000256" key="2">
    <source>
        <dbReference type="ARBA" id="ARBA00012438"/>
    </source>
</evidence>
<evidence type="ECO:0000259" key="7">
    <source>
        <dbReference type="PROSITE" id="PS50109"/>
    </source>
</evidence>
<dbReference type="PROSITE" id="PS50109">
    <property type="entry name" value="HIS_KIN"/>
    <property type="match status" value="1"/>
</dbReference>
<keyword evidence="6" id="KW-0472">Membrane</keyword>
<feature type="domain" description="Histidine kinase" evidence="7">
    <location>
        <begin position="330"/>
        <end position="545"/>
    </location>
</feature>
<keyword evidence="9" id="KW-1185">Reference proteome</keyword>
<evidence type="ECO:0000256" key="5">
    <source>
        <dbReference type="ARBA" id="ARBA00022777"/>
    </source>
</evidence>
<proteinExistence type="predicted"/>
<comment type="caution">
    <text evidence="8">The sequence shown here is derived from an EMBL/GenBank/DDBJ whole genome shotgun (WGS) entry which is preliminary data.</text>
</comment>
<keyword evidence="4" id="KW-0808">Transferase</keyword>
<dbReference type="InterPro" id="IPR004358">
    <property type="entry name" value="Sig_transdc_His_kin-like_C"/>
</dbReference>
<name>A0A4R0MXZ6_9SPHI</name>
<dbReference type="SUPFAM" id="SSF47384">
    <property type="entry name" value="Homodimeric domain of signal transducing histidine kinase"/>
    <property type="match status" value="1"/>
</dbReference>
<dbReference type="InterPro" id="IPR036890">
    <property type="entry name" value="HATPase_C_sf"/>
</dbReference>
<dbReference type="FunFam" id="3.30.565.10:FF:000006">
    <property type="entry name" value="Sensor histidine kinase WalK"/>
    <property type="match status" value="1"/>
</dbReference>
<keyword evidence="6" id="KW-1133">Transmembrane helix</keyword>
<dbReference type="CDD" id="cd00075">
    <property type="entry name" value="HATPase"/>
    <property type="match status" value="1"/>
</dbReference>
<dbReference type="SMART" id="SM00388">
    <property type="entry name" value="HisKA"/>
    <property type="match status" value="1"/>
</dbReference>
<dbReference type="Proteomes" id="UP000292884">
    <property type="component" value="Unassembled WGS sequence"/>
</dbReference>
<dbReference type="InterPro" id="IPR003661">
    <property type="entry name" value="HisK_dim/P_dom"/>
</dbReference>
<dbReference type="Gene3D" id="1.10.287.130">
    <property type="match status" value="1"/>
</dbReference>
<dbReference type="SMART" id="SM00387">
    <property type="entry name" value="HATPase_c"/>
    <property type="match status" value="1"/>
</dbReference>
<evidence type="ECO:0000313" key="9">
    <source>
        <dbReference type="Proteomes" id="UP000292884"/>
    </source>
</evidence>
<dbReference type="RefSeq" id="WP_131553120.1">
    <property type="nucleotide sequence ID" value="NZ_SJSK01000002.1"/>
</dbReference>
<dbReference type="GO" id="GO:0000155">
    <property type="term" value="F:phosphorelay sensor kinase activity"/>
    <property type="evidence" value="ECO:0007669"/>
    <property type="project" value="InterPro"/>
</dbReference>
<keyword evidence="3" id="KW-0597">Phosphoprotein</keyword>
<protein>
    <recommendedName>
        <fullName evidence="2">histidine kinase</fullName>
        <ecNumber evidence="2">2.7.13.3</ecNumber>
    </recommendedName>
</protein>
<evidence type="ECO:0000256" key="4">
    <source>
        <dbReference type="ARBA" id="ARBA00022679"/>
    </source>
</evidence>
<dbReference type="InterPro" id="IPR003594">
    <property type="entry name" value="HATPase_dom"/>
</dbReference>
<sequence>MKLKLRSLIALSVLATLGVFVFQVIWLNSSYQLSKDKIANEAKTVLDEAIIEHRELVAERVRRLLIKAINPSDIETQVHWKMPDSQHVQLGYRTKRFPNASWTTFKVSAKELNKVQGSPYPLLLDRINKGNLDVLDGVYSTFVGIVHYEPNSWEDKLQDSLMRCFYLHEDTAILNKIIKRRLETLNYHLSTQIVYQKGINEIYNKKSTVNKILQAEATQVVEMVSDNRYHPLNEQLDSLNAYVQKLGESSDMIYVVKPILNDIANTLHFGVPFIILVVKVNPSNILNQMLFSIMGSCLLFLLIGSCLTYMFYTILKQKKLSEIKDDFIGNVSHELKTPVATALAAIQGMQYFGVLKDKEKTTMYLDASAKEMQRLSVMIDNILNSSIYERSDFNLHIIKFNLRDMLTEMINIQELHSKKKVKIELTYQAKEEVFADKTHLYNVFINLIDNAIKYGREEVLVKIECFESTTSLKIDISDNGSGIPITYQKSIFDKFFRVPSPNDHSVKGHGLGLNYVKNIIEKHKGKIKLIKSDDNGSIFEINLPQ</sequence>
<evidence type="ECO:0000256" key="3">
    <source>
        <dbReference type="ARBA" id="ARBA00022553"/>
    </source>
</evidence>
<comment type="catalytic activity">
    <reaction evidence="1">
        <text>ATP + protein L-histidine = ADP + protein N-phospho-L-histidine.</text>
        <dbReference type="EC" id="2.7.13.3"/>
    </reaction>
</comment>
<dbReference type="PRINTS" id="PR00344">
    <property type="entry name" value="BCTRLSENSOR"/>
</dbReference>
<dbReference type="CDD" id="cd00082">
    <property type="entry name" value="HisKA"/>
    <property type="match status" value="1"/>
</dbReference>
<dbReference type="InterPro" id="IPR005467">
    <property type="entry name" value="His_kinase_dom"/>
</dbReference>
<accession>A0A4R0MXZ6</accession>
<dbReference type="EMBL" id="SJSK01000002">
    <property type="protein sequence ID" value="TCC92179.1"/>
    <property type="molecule type" value="Genomic_DNA"/>
</dbReference>
<dbReference type="InterPro" id="IPR036097">
    <property type="entry name" value="HisK_dim/P_sf"/>
</dbReference>
<dbReference type="Pfam" id="PF02518">
    <property type="entry name" value="HATPase_c"/>
    <property type="match status" value="1"/>
</dbReference>
<gene>
    <name evidence="8" type="ORF">EZ428_10650</name>
</gene>
<dbReference type="EC" id="2.7.13.3" evidence="2"/>
<dbReference type="Pfam" id="PF00512">
    <property type="entry name" value="HisKA"/>
    <property type="match status" value="1"/>
</dbReference>
<dbReference type="AlphaFoldDB" id="A0A4R0MXZ6"/>
<dbReference type="PANTHER" id="PTHR43547:SF2">
    <property type="entry name" value="HYBRID SIGNAL TRANSDUCTION HISTIDINE KINASE C"/>
    <property type="match status" value="1"/>
</dbReference>
<evidence type="ECO:0000313" key="8">
    <source>
        <dbReference type="EMBL" id="TCC92179.1"/>
    </source>
</evidence>
<keyword evidence="5 8" id="KW-0418">Kinase</keyword>
<dbReference type="Gene3D" id="3.30.565.10">
    <property type="entry name" value="Histidine kinase-like ATPase, C-terminal domain"/>
    <property type="match status" value="1"/>
</dbReference>
<evidence type="ECO:0000256" key="6">
    <source>
        <dbReference type="SAM" id="Phobius"/>
    </source>
</evidence>
<feature type="transmembrane region" description="Helical" evidence="6">
    <location>
        <begin position="289"/>
        <end position="312"/>
    </location>
</feature>